<feature type="compositionally biased region" description="Basic and acidic residues" evidence="1">
    <location>
        <begin position="231"/>
        <end position="244"/>
    </location>
</feature>
<proteinExistence type="predicted"/>
<feature type="region of interest" description="Disordered" evidence="1">
    <location>
        <begin position="218"/>
        <end position="258"/>
    </location>
</feature>
<dbReference type="OrthoDB" id="6512771at2759"/>
<dbReference type="GO" id="GO:0003676">
    <property type="term" value="F:nucleic acid binding"/>
    <property type="evidence" value="ECO:0007669"/>
    <property type="project" value="UniProtKB-UniRule"/>
</dbReference>
<dbReference type="SUPFAM" id="SSF82708">
    <property type="entry name" value="R3H domain"/>
    <property type="match status" value="1"/>
</dbReference>
<dbReference type="InterPro" id="IPR036867">
    <property type="entry name" value="R3H_dom_sf"/>
</dbReference>
<dbReference type="PROSITE" id="PS51061">
    <property type="entry name" value="R3H"/>
    <property type="match status" value="1"/>
</dbReference>
<dbReference type="Proteomes" id="UP000054047">
    <property type="component" value="Unassembled WGS sequence"/>
</dbReference>
<feature type="region of interest" description="Disordered" evidence="1">
    <location>
        <begin position="164"/>
        <end position="184"/>
    </location>
</feature>
<sequence>MVGRLRAFEAEDSEGHHVPDSGVGALRRSASMEKLNCLPCDDECKKMARNKRLAEALELVTDENGDLEKEPTITFTEYVKPTYLGSTLNFNFKPMPMEKRRFVHEYATFFSIDTTSVDDPPKRSVIATAKRGISRAPLVLLTSLLKYPGVLKSRGSVTLKSTFNDEAKHKDTNPEEGSTNSSMKALRGARQFKKRVAPQLTGPAPLPQFNHFAALCSDDEEQEAGPPSQPQEKKQISPIEEKDPNWWSDEEDPNEIGDCSSEIVGLMEDLMREVCRIAPCDQSSENSEFKDCKDSWSDDE</sequence>
<protein>
    <submittedName>
        <fullName evidence="3">R3H domain protein</fullName>
    </submittedName>
</protein>
<evidence type="ECO:0000256" key="1">
    <source>
        <dbReference type="SAM" id="MobiDB-lite"/>
    </source>
</evidence>
<feature type="domain" description="R3H" evidence="2">
    <location>
        <begin position="62"/>
        <end position="131"/>
    </location>
</feature>
<accession>A0A0C2FC85</accession>
<organism evidence="3 4">
    <name type="scientific">Ancylostoma duodenale</name>
    <dbReference type="NCBI Taxonomy" id="51022"/>
    <lineage>
        <taxon>Eukaryota</taxon>
        <taxon>Metazoa</taxon>
        <taxon>Ecdysozoa</taxon>
        <taxon>Nematoda</taxon>
        <taxon>Chromadorea</taxon>
        <taxon>Rhabditida</taxon>
        <taxon>Rhabditina</taxon>
        <taxon>Rhabditomorpha</taxon>
        <taxon>Strongyloidea</taxon>
        <taxon>Ancylostomatidae</taxon>
        <taxon>Ancylostomatinae</taxon>
        <taxon>Ancylostoma</taxon>
    </lineage>
</organism>
<name>A0A0C2FC85_9BILA</name>
<dbReference type="InterPro" id="IPR001374">
    <property type="entry name" value="R3H_dom"/>
</dbReference>
<dbReference type="Pfam" id="PF01424">
    <property type="entry name" value="R3H"/>
    <property type="match status" value="1"/>
</dbReference>
<gene>
    <name evidence="3" type="ORF">ANCDUO_23789</name>
</gene>
<dbReference type="AlphaFoldDB" id="A0A0C2FC85"/>
<evidence type="ECO:0000259" key="2">
    <source>
        <dbReference type="PROSITE" id="PS51061"/>
    </source>
</evidence>
<reference evidence="3 4" key="1">
    <citation type="submission" date="2013-12" db="EMBL/GenBank/DDBJ databases">
        <title>Draft genome of the parsitic nematode Ancylostoma duodenale.</title>
        <authorList>
            <person name="Mitreva M."/>
        </authorList>
    </citation>
    <scope>NUCLEOTIDE SEQUENCE [LARGE SCALE GENOMIC DNA]</scope>
    <source>
        <strain evidence="3 4">Zhejiang</strain>
    </source>
</reference>
<feature type="compositionally biased region" description="Basic and acidic residues" evidence="1">
    <location>
        <begin position="164"/>
        <end position="173"/>
    </location>
</feature>
<keyword evidence="4" id="KW-1185">Reference proteome</keyword>
<evidence type="ECO:0000313" key="3">
    <source>
        <dbReference type="EMBL" id="KIH46160.1"/>
    </source>
</evidence>
<evidence type="ECO:0000313" key="4">
    <source>
        <dbReference type="Proteomes" id="UP000054047"/>
    </source>
</evidence>
<dbReference type="EMBL" id="KN769965">
    <property type="protein sequence ID" value="KIH46160.1"/>
    <property type="molecule type" value="Genomic_DNA"/>
</dbReference>